<dbReference type="InterPro" id="IPR051052">
    <property type="entry name" value="Diverse_substrate_MTase"/>
</dbReference>
<proteinExistence type="predicted"/>
<keyword evidence="5" id="KW-1185">Reference proteome</keyword>
<accession>A0A840ISY9</accession>
<gene>
    <name evidence="4" type="ORF">BJY18_003041</name>
</gene>
<dbReference type="GO" id="GO:0008168">
    <property type="term" value="F:methyltransferase activity"/>
    <property type="evidence" value="ECO:0007669"/>
    <property type="project" value="UniProtKB-KW"/>
</dbReference>
<name>A0A840ISY9_9PSEU</name>
<evidence type="ECO:0000256" key="1">
    <source>
        <dbReference type="ARBA" id="ARBA00022603"/>
    </source>
</evidence>
<keyword evidence="1 4" id="KW-0489">Methyltransferase</keyword>
<dbReference type="Proteomes" id="UP000581769">
    <property type="component" value="Unassembled WGS sequence"/>
</dbReference>
<dbReference type="CDD" id="cd02440">
    <property type="entry name" value="AdoMet_MTases"/>
    <property type="match status" value="1"/>
</dbReference>
<dbReference type="EMBL" id="JACHMG010000001">
    <property type="protein sequence ID" value="MBB4685556.1"/>
    <property type="molecule type" value="Genomic_DNA"/>
</dbReference>
<keyword evidence="2 4" id="KW-0808">Transferase</keyword>
<protein>
    <submittedName>
        <fullName evidence="4">SAM-dependent methyltransferase</fullName>
    </submittedName>
</protein>
<dbReference type="PANTHER" id="PTHR44942">
    <property type="entry name" value="METHYLTRANSF_11 DOMAIN-CONTAINING PROTEIN"/>
    <property type="match status" value="1"/>
</dbReference>
<dbReference type="AlphaFoldDB" id="A0A840ISY9"/>
<comment type="caution">
    <text evidence="4">The sequence shown here is derived from an EMBL/GenBank/DDBJ whole genome shotgun (WGS) entry which is preliminary data.</text>
</comment>
<evidence type="ECO:0000313" key="5">
    <source>
        <dbReference type="Proteomes" id="UP000581769"/>
    </source>
</evidence>
<dbReference type="InterPro" id="IPR029063">
    <property type="entry name" value="SAM-dependent_MTases_sf"/>
</dbReference>
<dbReference type="Pfam" id="PF13649">
    <property type="entry name" value="Methyltransf_25"/>
    <property type="match status" value="1"/>
</dbReference>
<dbReference type="SUPFAM" id="SSF53335">
    <property type="entry name" value="S-adenosyl-L-methionine-dependent methyltransferases"/>
    <property type="match status" value="1"/>
</dbReference>
<evidence type="ECO:0000259" key="3">
    <source>
        <dbReference type="Pfam" id="PF13649"/>
    </source>
</evidence>
<reference evidence="4 5" key="1">
    <citation type="submission" date="2020-08" db="EMBL/GenBank/DDBJ databases">
        <title>Sequencing the genomes of 1000 actinobacteria strains.</title>
        <authorList>
            <person name="Klenk H.-P."/>
        </authorList>
    </citation>
    <scope>NUCLEOTIDE SEQUENCE [LARGE SCALE GENOMIC DNA]</scope>
    <source>
        <strain evidence="4 5">DSM 45859</strain>
    </source>
</reference>
<evidence type="ECO:0000313" key="4">
    <source>
        <dbReference type="EMBL" id="MBB4685556.1"/>
    </source>
</evidence>
<dbReference type="GO" id="GO:0032259">
    <property type="term" value="P:methylation"/>
    <property type="evidence" value="ECO:0007669"/>
    <property type="project" value="UniProtKB-KW"/>
</dbReference>
<dbReference type="InterPro" id="IPR041698">
    <property type="entry name" value="Methyltransf_25"/>
</dbReference>
<feature type="domain" description="Methyltransferase" evidence="3">
    <location>
        <begin position="93"/>
        <end position="188"/>
    </location>
</feature>
<dbReference type="Gene3D" id="3.40.50.150">
    <property type="entry name" value="Vaccinia Virus protein VP39"/>
    <property type="match status" value="1"/>
</dbReference>
<sequence length="221" mass="23731">MYKAAVEVLLPPHTIVQSLIGPRRLSCQRNVFDSSQPSAKPTGPFRACRDDLRMNYRFGGEIAGFYQQYRRGYPPAAVDALCATFTLTGDDVVVDLGCGTGQLTVPMAEGVRAVVGMDLSPDMVETGRRVAMAAGVANVSWLLGGDTDIPALGAWRGGFGAVTIAQALHWMDHEKLFADIRPMLRAGGGVAVVTNGLPLWFQESSWSHALRKCSPTGSVIH</sequence>
<evidence type="ECO:0000256" key="2">
    <source>
        <dbReference type="ARBA" id="ARBA00022679"/>
    </source>
</evidence>
<dbReference type="RefSeq" id="WP_246458873.1">
    <property type="nucleotide sequence ID" value="NZ_JACHMG010000001.1"/>
</dbReference>
<organism evidence="4 5">
    <name type="scientific">Amycolatopsis jiangsuensis</name>
    <dbReference type="NCBI Taxonomy" id="1181879"/>
    <lineage>
        <taxon>Bacteria</taxon>
        <taxon>Bacillati</taxon>
        <taxon>Actinomycetota</taxon>
        <taxon>Actinomycetes</taxon>
        <taxon>Pseudonocardiales</taxon>
        <taxon>Pseudonocardiaceae</taxon>
        <taxon>Amycolatopsis</taxon>
    </lineage>
</organism>
<dbReference type="PANTHER" id="PTHR44942:SF4">
    <property type="entry name" value="METHYLTRANSFERASE TYPE 11 DOMAIN-CONTAINING PROTEIN"/>
    <property type="match status" value="1"/>
</dbReference>